<keyword evidence="7" id="KW-0408">Iron</keyword>
<comment type="cofactor">
    <cofactor evidence="1">
        <name>FAD</name>
        <dbReference type="ChEBI" id="CHEBI:57692"/>
    </cofactor>
</comment>
<keyword evidence="4" id="KW-0479">Metal-binding</keyword>
<dbReference type="Gene3D" id="3.40.50.80">
    <property type="entry name" value="Nucleotide-binding domain of ferredoxin-NADP reductase (FNR) module"/>
    <property type="match status" value="1"/>
</dbReference>
<keyword evidence="11" id="KW-1185">Reference proteome</keyword>
<dbReference type="EMBL" id="CP035952">
    <property type="protein sequence ID" value="QBF26247.1"/>
    <property type="molecule type" value="Genomic_DNA"/>
</dbReference>
<evidence type="ECO:0000256" key="3">
    <source>
        <dbReference type="ARBA" id="ARBA00022714"/>
    </source>
</evidence>
<evidence type="ECO:0000313" key="10">
    <source>
        <dbReference type="EMBL" id="QBF26247.1"/>
    </source>
</evidence>
<dbReference type="CDD" id="cd06214">
    <property type="entry name" value="PA_degradation_oxidoreductase_like"/>
    <property type="match status" value="1"/>
</dbReference>
<dbReference type="PRINTS" id="PR00410">
    <property type="entry name" value="PHEHYDRXLASE"/>
</dbReference>
<evidence type="ECO:0000256" key="1">
    <source>
        <dbReference type="ARBA" id="ARBA00001974"/>
    </source>
</evidence>
<dbReference type="Proteomes" id="UP000291130">
    <property type="component" value="Chromosome"/>
</dbReference>
<feature type="domain" description="FAD-binding FR-type" evidence="9">
    <location>
        <begin position="2"/>
        <end position="106"/>
    </location>
</feature>
<proteinExistence type="predicted"/>
<dbReference type="InterPro" id="IPR039261">
    <property type="entry name" value="FNR_nucleotide-bd"/>
</dbReference>
<dbReference type="InterPro" id="IPR017927">
    <property type="entry name" value="FAD-bd_FR_type"/>
</dbReference>
<evidence type="ECO:0000256" key="2">
    <source>
        <dbReference type="ARBA" id="ARBA00022630"/>
    </source>
</evidence>
<dbReference type="InterPro" id="IPR050415">
    <property type="entry name" value="MRET"/>
</dbReference>
<keyword evidence="6" id="KW-0560">Oxidoreductase</keyword>
<dbReference type="GO" id="GO:0046872">
    <property type="term" value="F:metal ion binding"/>
    <property type="evidence" value="ECO:0007669"/>
    <property type="project" value="UniProtKB-KW"/>
</dbReference>
<evidence type="ECO:0000313" key="11">
    <source>
        <dbReference type="Proteomes" id="UP000291130"/>
    </source>
</evidence>
<keyword evidence="2" id="KW-0285">Flavoprotein</keyword>
<dbReference type="AlphaFoldDB" id="A0A411MHG2"/>
<dbReference type="InterPro" id="IPR017938">
    <property type="entry name" value="Riboflavin_synthase-like_b-brl"/>
</dbReference>
<dbReference type="PROSITE" id="PS51384">
    <property type="entry name" value="FAD_FR"/>
    <property type="match status" value="1"/>
</dbReference>
<dbReference type="Pfam" id="PF00175">
    <property type="entry name" value="NAD_binding_1"/>
    <property type="match status" value="1"/>
</dbReference>
<dbReference type="KEGG" id="ptk:EXN22_11290"/>
<evidence type="ECO:0000256" key="6">
    <source>
        <dbReference type="ARBA" id="ARBA00023002"/>
    </source>
</evidence>
<organism evidence="10 11">
    <name type="scientific">Pseudomonas tructae</name>
    <dbReference type="NCBI Taxonomy" id="2518644"/>
    <lineage>
        <taxon>Bacteria</taxon>
        <taxon>Pseudomonadati</taxon>
        <taxon>Pseudomonadota</taxon>
        <taxon>Gammaproteobacteria</taxon>
        <taxon>Pseudomonadales</taxon>
        <taxon>Pseudomonadaceae</taxon>
        <taxon>Pseudomonas</taxon>
    </lineage>
</organism>
<evidence type="ECO:0000256" key="5">
    <source>
        <dbReference type="ARBA" id="ARBA00022827"/>
    </source>
</evidence>
<dbReference type="GO" id="GO:0016491">
    <property type="term" value="F:oxidoreductase activity"/>
    <property type="evidence" value="ECO:0007669"/>
    <property type="project" value="UniProtKB-KW"/>
</dbReference>
<evidence type="ECO:0000256" key="4">
    <source>
        <dbReference type="ARBA" id="ARBA00022723"/>
    </source>
</evidence>
<dbReference type="InterPro" id="IPR001433">
    <property type="entry name" value="OxRdtase_FAD/NAD-bd"/>
</dbReference>
<evidence type="ECO:0000256" key="8">
    <source>
        <dbReference type="ARBA" id="ARBA00023014"/>
    </source>
</evidence>
<dbReference type="Pfam" id="PF00970">
    <property type="entry name" value="FAD_binding_6"/>
    <property type="match status" value="1"/>
</dbReference>
<dbReference type="PANTHER" id="PTHR47354:SF8">
    <property type="entry name" value="1,2-PHENYLACETYL-COA EPOXIDASE, SUBUNIT E"/>
    <property type="match status" value="1"/>
</dbReference>
<keyword evidence="8" id="KW-0411">Iron-sulfur</keyword>
<evidence type="ECO:0000256" key="7">
    <source>
        <dbReference type="ARBA" id="ARBA00023004"/>
    </source>
</evidence>
<dbReference type="InterPro" id="IPR008333">
    <property type="entry name" value="Cbr1-like_FAD-bd_dom"/>
</dbReference>
<sequence>MITMHLLKVSDIRRESADTVSIAFEVPAHLASTYRFEQGQYLQLEAQLQGEAVRRSYSIFSAPTDGELRVAIKHVQQGRFSSYANTQLAVGDALRVMPPAGSSYRPEPQAQVHHCLGMASGSGITALLPIIKTTLDSDERSRFTLVYGSRDRASMLFGERLEALKEVYAQRLQLILLFSREANNNGLPSGRLDIATCDCLFREWVDVSLLDAAFVCGPQAMVETVAGALKDYGLAAERLHFERLAEPQPLRDALPS</sequence>
<dbReference type="SUPFAM" id="SSF63380">
    <property type="entry name" value="Riboflavin synthase domain-like"/>
    <property type="match status" value="1"/>
</dbReference>
<gene>
    <name evidence="10" type="ORF">EXN22_11290</name>
</gene>
<dbReference type="OrthoDB" id="9801223at2"/>
<name>A0A411MHG2_9PSED</name>
<dbReference type="SUPFAM" id="SSF52343">
    <property type="entry name" value="Ferredoxin reductase-like, C-terminal NADP-linked domain"/>
    <property type="match status" value="1"/>
</dbReference>
<protein>
    <recommendedName>
        <fullName evidence="9">FAD-binding FR-type domain-containing protein</fullName>
    </recommendedName>
</protein>
<dbReference type="Gene3D" id="2.40.30.10">
    <property type="entry name" value="Translation factors"/>
    <property type="match status" value="1"/>
</dbReference>
<dbReference type="PANTHER" id="PTHR47354">
    <property type="entry name" value="NADH OXIDOREDUCTASE HCR"/>
    <property type="match status" value="1"/>
</dbReference>
<evidence type="ECO:0000259" key="9">
    <source>
        <dbReference type="PROSITE" id="PS51384"/>
    </source>
</evidence>
<accession>A0A411MHG2</accession>
<keyword evidence="3" id="KW-0001">2Fe-2S</keyword>
<dbReference type="GO" id="GO:0050660">
    <property type="term" value="F:flavin adenine dinucleotide binding"/>
    <property type="evidence" value="ECO:0007669"/>
    <property type="project" value="TreeGrafter"/>
</dbReference>
<keyword evidence="5" id="KW-0274">FAD</keyword>
<reference evidence="10 11" key="1">
    <citation type="submission" date="2019-02" db="EMBL/GenBank/DDBJ databases">
        <title>Complete genome sequence of Pseudomonas sp. SNU WT1 isolated from rainbow trout.</title>
        <authorList>
            <person name="Oh W.T."/>
            <person name="Park S.C."/>
        </authorList>
    </citation>
    <scope>NUCLEOTIDE SEQUENCE [LARGE SCALE GENOMIC DNA]</scope>
    <source>
        <strain evidence="10 11">SNU WT1</strain>
    </source>
</reference>
<dbReference type="RefSeq" id="WP_130264117.1">
    <property type="nucleotide sequence ID" value="NZ_CP035952.1"/>
</dbReference>
<dbReference type="GO" id="GO:0051537">
    <property type="term" value="F:2 iron, 2 sulfur cluster binding"/>
    <property type="evidence" value="ECO:0007669"/>
    <property type="project" value="UniProtKB-KW"/>
</dbReference>